<dbReference type="GO" id="GO:0016491">
    <property type="term" value="F:oxidoreductase activity"/>
    <property type="evidence" value="ECO:0007669"/>
    <property type="project" value="UniProtKB-KW"/>
</dbReference>
<dbReference type="PROSITE" id="PS51471">
    <property type="entry name" value="FE2OG_OXY"/>
    <property type="match status" value="1"/>
</dbReference>
<dbReference type="OrthoDB" id="5971311at2759"/>
<accession>A0A1Y1I9D5</accession>
<dbReference type="Gene3D" id="2.60.120.620">
    <property type="entry name" value="q2cbj1_9rhob like domain"/>
    <property type="match status" value="1"/>
</dbReference>
<dbReference type="GO" id="GO:0046872">
    <property type="term" value="F:metal ion binding"/>
    <property type="evidence" value="ECO:0007669"/>
    <property type="project" value="UniProtKB-KW"/>
</dbReference>
<name>A0A1Y1I9D5_KLENI</name>
<proteinExistence type="inferred from homology"/>
<dbReference type="STRING" id="105231.A0A1Y1I9D5"/>
<dbReference type="Proteomes" id="UP000054558">
    <property type="component" value="Unassembled WGS sequence"/>
</dbReference>
<evidence type="ECO:0000256" key="1">
    <source>
        <dbReference type="RuleBase" id="RU003682"/>
    </source>
</evidence>
<gene>
    <name evidence="3" type="ORF">KFL_002970100</name>
</gene>
<reference evidence="3 4" key="1">
    <citation type="journal article" date="2014" name="Nat. Commun.">
        <title>Klebsormidium flaccidum genome reveals primary factors for plant terrestrial adaptation.</title>
        <authorList>
            <person name="Hori K."/>
            <person name="Maruyama F."/>
            <person name="Fujisawa T."/>
            <person name="Togashi T."/>
            <person name="Yamamoto N."/>
            <person name="Seo M."/>
            <person name="Sato S."/>
            <person name="Yamada T."/>
            <person name="Mori H."/>
            <person name="Tajima N."/>
            <person name="Moriyama T."/>
            <person name="Ikeuchi M."/>
            <person name="Watanabe M."/>
            <person name="Wada H."/>
            <person name="Kobayashi K."/>
            <person name="Saito M."/>
            <person name="Masuda T."/>
            <person name="Sasaki-Sekimoto Y."/>
            <person name="Mashiguchi K."/>
            <person name="Awai K."/>
            <person name="Shimojima M."/>
            <person name="Masuda S."/>
            <person name="Iwai M."/>
            <person name="Nobusawa T."/>
            <person name="Narise T."/>
            <person name="Kondo S."/>
            <person name="Saito H."/>
            <person name="Sato R."/>
            <person name="Murakawa M."/>
            <person name="Ihara Y."/>
            <person name="Oshima-Yamada Y."/>
            <person name="Ohtaka K."/>
            <person name="Satoh M."/>
            <person name="Sonobe K."/>
            <person name="Ishii M."/>
            <person name="Ohtani R."/>
            <person name="Kanamori-Sato M."/>
            <person name="Honoki R."/>
            <person name="Miyazaki D."/>
            <person name="Mochizuki H."/>
            <person name="Umetsu J."/>
            <person name="Higashi K."/>
            <person name="Shibata D."/>
            <person name="Kamiya Y."/>
            <person name="Sato N."/>
            <person name="Nakamura Y."/>
            <person name="Tabata S."/>
            <person name="Ida S."/>
            <person name="Kurokawa K."/>
            <person name="Ohta H."/>
        </authorList>
    </citation>
    <scope>NUCLEOTIDE SEQUENCE [LARGE SCALE GENOMIC DNA]</scope>
    <source>
        <strain evidence="3 4">NIES-2285</strain>
    </source>
</reference>
<evidence type="ECO:0000313" key="3">
    <source>
        <dbReference type="EMBL" id="GAQ86572.1"/>
    </source>
</evidence>
<dbReference type="Pfam" id="PF13640">
    <property type="entry name" value="2OG-FeII_Oxy_3"/>
    <property type="match status" value="1"/>
</dbReference>
<dbReference type="EMBL" id="DF237246">
    <property type="protein sequence ID" value="GAQ86572.1"/>
    <property type="molecule type" value="Genomic_DNA"/>
</dbReference>
<dbReference type="PANTHER" id="PTHR33099:SF14">
    <property type="entry name" value="PROLYL 4-HYDROXYLASE ALPHA SUBUNIT FE(2+) 2OG DIOXYGENASE DOMAIN-CONTAINING PROTEIN"/>
    <property type="match status" value="1"/>
</dbReference>
<sequence length="467" mass="52301">MKGNQLGWVAFESSPEVGDAAKRWLGLDGSCDWKTACKKQCKELGINFKTVRHHLARTTEIAQSIGDGGTAFCYGAVHRFQEHDIKHALLLLRPVKLTAANKEKFNDIDEGRSVLTSLADLNMDSVLSVCSPAPYGDLLTESTKLDPTIPREETFPQPVFEHQLLQAVKKHLVHGQAVRLVPYKLNIYGEGDFFKPHKDTPVNPQHFIGTVVVCLPSKFSGGELLVSHGSTCQTFDFAEHSGKPGVYQFAAFYGDCLHEIKPVTEGRRVTLTYHILRTETISEPDANDQKIYWPLDLGQMRAFPLARLPKGGPVPQHLQKALKAQLSALSGIGYPYVGFILQHEYTRSGLVPEGLKGGDKVFFDLLREIGWSLRLLPVLVVEEQRQSEGYQSHTQDVFSFTKQDFEFLNGKEDAEFDHGYKDEIPFIWYGEEGKVLEQDSTLGCYEGNYYEPTREALSTYSLASSLI</sequence>
<dbReference type="InterPro" id="IPR005123">
    <property type="entry name" value="Oxoglu/Fe-dep_dioxygenase_dom"/>
</dbReference>
<evidence type="ECO:0000259" key="2">
    <source>
        <dbReference type="PROSITE" id="PS51471"/>
    </source>
</evidence>
<dbReference type="InterPro" id="IPR044862">
    <property type="entry name" value="Pro_4_hyd_alph_FE2OG_OXY"/>
</dbReference>
<dbReference type="PANTHER" id="PTHR33099">
    <property type="entry name" value="FE2OG DIOXYGENASE DOMAIN-CONTAINING PROTEIN"/>
    <property type="match status" value="1"/>
</dbReference>
<feature type="domain" description="Fe2OG dioxygenase" evidence="2">
    <location>
        <begin position="179"/>
        <end position="277"/>
    </location>
</feature>
<keyword evidence="1" id="KW-0560">Oxidoreductase</keyword>
<dbReference type="AlphaFoldDB" id="A0A1Y1I9D5"/>
<keyword evidence="1" id="KW-0408">Iron</keyword>
<protein>
    <recommendedName>
        <fullName evidence="2">Fe2OG dioxygenase domain-containing protein</fullName>
    </recommendedName>
</protein>
<keyword evidence="4" id="KW-1185">Reference proteome</keyword>
<organism evidence="3 4">
    <name type="scientific">Klebsormidium nitens</name>
    <name type="common">Green alga</name>
    <name type="synonym">Ulothrix nitens</name>
    <dbReference type="NCBI Taxonomy" id="105231"/>
    <lineage>
        <taxon>Eukaryota</taxon>
        <taxon>Viridiplantae</taxon>
        <taxon>Streptophyta</taxon>
        <taxon>Klebsormidiophyceae</taxon>
        <taxon>Klebsormidiales</taxon>
        <taxon>Klebsormidiaceae</taxon>
        <taxon>Klebsormidium</taxon>
    </lineage>
</organism>
<evidence type="ECO:0000313" key="4">
    <source>
        <dbReference type="Proteomes" id="UP000054558"/>
    </source>
</evidence>
<keyword evidence="1" id="KW-0479">Metal-binding</keyword>
<comment type="similarity">
    <text evidence="1">Belongs to the iron/ascorbate-dependent oxidoreductase family.</text>
</comment>